<evidence type="ECO:0000313" key="1">
    <source>
        <dbReference type="EMBL" id="KAJ8734951.1"/>
    </source>
</evidence>
<protein>
    <submittedName>
        <fullName evidence="1">Uncharacterized protein</fullName>
    </submittedName>
</protein>
<evidence type="ECO:0000313" key="2">
    <source>
        <dbReference type="Proteomes" id="UP001231649"/>
    </source>
</evidence>
<proteinExistence type="predicted"/>
<reference evidence="1" key="1">
    <citation type="submission" date="2023-03" db="EMBL/GenBank/DDBJ databases">
        <title>Chromosome-level genomes of two armyworms, Mythimna separata and Mythimna loreyi, provide insights into the biosynthesis and reception of sex pheromones.</title>
        <authorList>
            <person name="Zhao H."/>
        </authorList>
    </citation>
    <scope>NUCLEOTIDE SEQUENCE</scope>
    <source>
        <strain evidence="1">BeijingLab</strain>
    </source>
</reference>
<organism evidence="1 2">
    <name type="scientific">Mythimna loreyi</name>
    <dbReference type="NCBI Taxonomy" id="667449"/>
    <lineage>
        <taxon>Eukaryota</taxon>
        <taxon>Metazoa</taxon>
        <taxon>Ecdysozoa</taxon>
        <taxon>Arthropoda</taxon>
        <taxon>Hexapoda</taxon>
        <taxon>Insecta</taxon>
        <taxon>Pterygota</taxon>
        <taxon>Neoptera</taxon>
        <taxon>Endopterygota</taxon>
        <taxon>Lepidoptera</taxon>
        <taxon>Glossata</taxon>
        <taxon>Ditrysia</taxon>
        <taxon>Noctuoidea</taxon>
        <taxon>Noctuidae</taxon>
        <taxon>Noctuinae</taxon>
        <taxon>Hadenini</taxon>
        <taxon>Mythimna</taxon>
    </lineage>
</organism>
<comment type="caution">
    <text evidence="1">The sequence shown here is derived from an EMBL/GenBank/DDBJ whole genome shotgun (WGS) entry which is preliminary data.</text>
</comment>
<name>A0ACC2R759_9NEOP</name>
<dbReference type="Proteomes" id="UP001231649">
    <property type="component" value="Chromosome 5"/>
</dbReference>
<sequence length="690" mass="76557">MSSTTSSDCESCDCSQCTYSFDNDRNEYGKLVTNSRHVPIYATMAHPLIYYAQVQQPKNRRQANDLPRKDNPFKKAFKWYTQERGRMLSNKPEICPERSGFASWLDDKYDEYLREGGQPGKLATTLDSRTLRDSMDRDTCTGASKKYRLKGPWSNRRSVNDGGDVPEKGPCGSCEYILKPKDLTRATSEHTPTSGGKSNATVTSINMPCNIKCSGRSHSLSDVGHEKSVSRCVETVTHIVCGPKAQEQTTPTITCTCPREQEVPIPPKIQEPKVQEQKIQKPKIHCKCPRCLCPPDEVPEEPEKGLSKEIVQPCCPCPQKKTSQIKKPPSKINPPTPPSTVQSKEKIPEVVKQDPPRLPYCPCPQDKVPQVVKLPSRTQEPTYPPVCPSVQVQETKPETEKVQSKAQDHKYPPLPQQVSELVKVPSKAQETKKQPKPSHEKLPEVVKVPSKGQKPTDQPGPCCKCHLKKVPEVVQVPSHSRAVQESCQVPEDKIIPVNEGTQYEPALRSARSTHPCCCNACNPPFPPSSQIICLPVKVQSSKISSPENYLVTSSTGYDTPKKQKKTTQKRSVSCQFDEGSKSKVDTQCEQQTEPCICSKPCCNNCHSFVTVGEPTPIRRQSHSTVAISEETGENALVREVAVVNKLTRSVTCASNDAAQTSDHSICFDKDGVCSCQCPLFLKIIYADIKE</sequence>
<dbReference type="EMBL" id="CM056781">
    <property type="protein sequence ID" value="KAJ8734951.1"/>
    <property type="molecule type" value="Genomic_DNA"/>
</dbReference>
<accession>A0ACC2R759</accession>
<keyword evidence="2" id="KW-1185">Reference proteome</keyword>
<gene>
    <name evidence="1" type="ORF">PYW08_014201</name>
</gene>